<keyword evidence="6" id="KW-0378">Hydrolase</keyword>
<dbReference type="InterPro" id="IPR008915">
    <property type="entry name" value="Peptidase_M50"/>
</dbReference>
<evidence type="ECO:0000256" key="5">
    <source>
        <dbReference type="ARBA" id="ARBA00022692"/>
    </source>
</evidence>
<name>A0A6V8NMG5_9ACTN</name>
<feature type="transmembrane region" description="Helical" evidence="11">
    <location>
        <begin position="133"/>
        <end position="152"/>
    </location>
</feature>
<dbReference type="Gene3D" id="2.30.42.10">
    <property type="match status" value="1"/>
</dbReference>
<evidence type="ECO:0000256" key="4">
    <source>
        <dbReference type="ARBA" id="ARBA00022670"/>
    </source>
</evidence>
<dbReference type="RefSeq" id="WP_176226434.1">
    <property type="nucleotide sequence ID" value="NZ_BLRV01000033.1"/>
</dbReference>
<evidence type="ECO:0000256" key="8">
    <source>
        <dbReference type="ARBA" id="ARBA00022989"/>
    </source>
</evidence>
<gene>
    <name evidence="13" type="ORF">HKBW3S06_00529</name>
</gene>
<keyword evidence="8 11" id="KW-1133">Transmembrane helix</keyword>
<evidence type="ECO:0000256" key="3">
    <source>
        <dbReference type="ARBA" id="ARBA00007931"/>
    </source>
</evidence>
<comment type="similarity">
    <text evidence="3">Belongs to the peptidase M50B family.</text>
</comment>
<dbReference type="GO" id="GO:0004222">
    <property type="term" value="F:metalloendopeptidase activity"/>
    <property type="evidence" value="ECO:0007669"/>
    <property type="project" value="InterPro"/>
</dbReference>
<proteinExistence type="inferred from homology"/>
<dbReference type="GO" id="GO:0016020">
    <property type="term" value="C:membrane"/>
    <property type="evidence" value="ECO:0007669"/>
    <property type="project" value="UniProtKB-SubCell"/>
</dbReference>
<dbReference type="CDD" id="cd06163">
    <property type="entry name" value="S2P-M50_PDZ_RseP-like"/>
    <property type="match status" value="1"/>
</dbReference>
<keyword evidence="7" id="KW-0862">Zinc</keyword>
<dbReference type="Proteomes" id="UP000580051">
    <property type="component" value="Unassembled WGS sequence"/>
</dbReference>
<sequence>MMSFLFTMAVSIIAFGAMIVAHEFGHFLAAKISGIGVEEFSIGFGPKLFSFRRGETVYGLGIFPLGGYNKLVGMDPTEQLATEDAGYPQRDGKTPVGMDPTEQLATEKERLSFYNKPILHRAFTILFGPSMNYVFAVFLLTVFFMMGTYFLTLEIESIMPDSAAEAAGFQAGDKVVAVEGQEIKDWEELVRITQEHPGDRLSYVVERDGEQLTIEATVGKRGEVGFLGIGPRLVKKELDLFPAALSSLRASYNITRLYFHGVIRLVRGQLPVEEARPVSPIGILNITQQVAARGWQNLLSFLAILNIILAISNLIPLLPLDGGHILLLLIEKVRGRRLSDQVVGIMNTIGIILLITIFSIALYLDVFNPINLTQMR</sequence>
<organism evidence="13 14">
    <name type="scientific">Candidatus Hakubella thermalkaliphila</name>
    <dbReference type="NCBI Taxonomy" id="2754717"/>
    <lineage>
        <taxon>Bacteria</taxon>
        <taxon>Bacillati</taxon>
        <taxon>Actinomycetota</taxon>
        <taxon>Actinomycetota incertae sedis</taxon>
        <taxon>Candidatus Hakubellales</taxon>
        <taxon>Candidatus Hakubellaceae</taxon>
        <taxon>Candidatus Hakubella</taxon>
    </lineage>
</organism>
<dbReference type="GO" id="GO:0006508">
    <property type="term" value="P:proteolysis"/>
    <property type="evidence" value="ECO:0007669"/>
    <property type="project" value="UniProtKB-KW"/>
</dbReference>
<dbReference type="Pfam" id="PF17820">
    <property type="entry name" value="PDZ_6"/>
    <property type="match status" value="1"/>
</dbReference>
<dbReference type="AlphaFoldDB" id="A0A6V8NMG5"/>
<keyword evidence="4 13" id="KW-0645">Protease</keyword>
<evidence type="ECO:0000256" key="10">
    <source>
        <dbReference type="ARBA" id="ARBA00023136"/>
    </source>
</evidence>
<feature type="transmembrane region" description="Helical" evidence="11">
    <location>
        <begin position="298"/>
        <end position="318"/>
    </location>
</feature>
<dbReference type="SMART" id="SM00228">
    <property type="entry name" value="PDZ"/>
    <property type="match status" value="1"/>
</dbReference>
<evidence type="ECO:0000256" key="9">
    <source>
        <dbReference type="ARBA" id="ARBA00023049"/>
    </source>
</evidence>
<feature type="domain" description="PDZ" evidence="12">
    <location>
        <begin position="140"/>
        <end position="209"/>
    </location>
</feature>
<dbReference type="PANTHER" id="PTHR42837:SF2">
    <property type="entry name" value="MEMBRANE METALLOPROTEASE ARASP2, CHLOROPLASTIC-RELATED"/>
    <property type="match status" value="1"/>
</dbReference>
<evidence type="ECO:0000256" key="6">
    <source>
        <dbReference type="ARBA" id="ARBA00022801"/>
    </source>
</evidence>
<dbReference type="Pfam" id="PF02163">
    <property type="entry name" value="Peptidase_M50"/>
    <property type="match status" value="1"/>
</dbReference>
<dbReference type="InterPro" id="IPR001478">
    <property type="entry name" value="PDZ"/>
</dbReference>
<evidence type="ECO:0000313" key="13">
    <source>
        <dbReference type="EMBL" id="GFP21303.1"/>
    </source>
</evidence>
<comment type="caution">
    <text evidence="13">The sequence shown here is derived from an EMBL/GenBank/DDBJ whole genome shotgun (WGS) entry which is preliminary data.</text>
</comment>
<evidence type="ECO:0000256" key="7">
    <source>
        <dbReference type="ARBA" id="ARBA00022833"/>
    </source>
</evidence>
<dbReference type="EMBL" id="BLRV01000033">
    <property type="protein sequence ID" value="GFP21303.1"/>
    <property type="molecule type" value="Genomic_DNA"/>
</dbReference>
<keyword evidence="5 11" id="KW-0812">Transmembrane</keyword>
<dbReference type="InterPro" id="IPR036034">
    <property type="entry name" value="PDZ_sf"/>
</dbReference>
<dbReference type="InterPro" id="IPR004387">
    <property type="entry name" value="Pept_M50_Zn"/>
</dbReference>
<accession>A0A6V8NMG5</accession>
<evidence type="ECO:0000259" key="12">
    <source>
        <dbReference type="SMART" id="SM00228"/>
    </source>
</evidence>
<keyword evidence="9" id="KW-0482">Metalloprotease</keyword>
<dbReference type="InterPro" id="IPR041489">
    <property type="entry name" value="PDZ_6"/>
</dbReference>
<dbReference type="PANTHER" id="PTHR42837">
    <property type="entry name" value="REGULATOR OF SIGMA-E PROTEASE RSEP"/>
    <property type="match status" value="1"/>
</dbReference>
<reference evidence="13 14" key="1">
    <citation type="journal article" date="2020" name="Front. Microbiol.">
        <title>Single-cell genomics of novel Actinobacteria with the Wood-Ljungdahl pathway discovered in a serpentinizing system.</title>
        <authorList>
            <person name="Merino N."/>
            <person name="Kawai M."/>
            <person name="Boyd E.S."/>
            <person name="Colman D.R."/>
            <person name="McGlynn S.E."/>
            <person name="Nealson K.H."/>
            <person name="Kurokawa K."/>
            <person name="Hongoh Y."/>
        </authorList>
    </citation>
    <scope>NUCLEOTIDE SEQUENCE [LARGE SCALE GENOMIC DNA]</scope>
    <source>
        <strain evidence="13 14">S06</strain>
    </source>
</reference>
<dbReference type="SUPFAM" id="SSF50156">
    <property type="entry name" value="PDZ domain-like"/>
    <property type="match status" value="1"/>
</dbReference>
<keyword evidence="10 11" id="KW-0472">Membrane</keyword>
<dbReference type="CDD" id="cd23081">
    <property type="entry name" value="cpPDZ_EcRseP-like"/>
    <property type="match status" value="1"/>
</dbReference>
<feature type="transmembrane region" description="Helical" evidence="11">
    <location>
        <begin position="342"/>
        <end position="366"/>
    </location>
</feature>
<comment type="cofactor">
    <cofactor evidence="1">
        <name>Zn(2+)</name>
        <dbReference type="ChEBI" id="CHEBI:29105"/>
    </cofactor>
</comment>
<comment type="subcellular location">
    <subcellularLocation>
        <location evidence="2">Membrane</location>
        <topology evidence="2">Multi-pass membrane protein</topology>
    </subcellularLocation>
</comment>
<evidence type="ECO:0000256" key="1">
    <source>
        <dbReference type="ARBA" id="ARBA00001947"/>
    </source>
</evidence>
<protein>
    <submittedName>
        <fullName evidence="13">Regulator of sigma E protease</fullName>
    </submittedName>
</protein>
<evidence type="ECO:0000313" key="14">
    <source>
        <dbReference type="Proteomes" id="UP000580051"/>
    </source>
</evidence>
<evidence type="ECO:0000256" key="2">
    <source>
        <dbReference type="ARBA" id="ARBA00004141"/>
    </source>
</evidence>
<evidence type="ECO:0000256" key="11">
    <source>
        <dbReference type="SAM" id="Phobius"/>
    </source>
</evidence>